<dbReference type="Proteomes" id="UP001558613">
    <property type="component" value="Unassembled WGS sequence"/>
</dbReference>
<gene>
    <name evidence="1" type="ORF">QQF64_012488</name>
</gene>
<protein>
    <submittedName>
        <fullName evidence="1">Uncharacterized protein</fullName>
    </submittedName>
</protein>
<dbReference type="EMBL" id="JAYMGO010000018">
    <property type="protein sequence ID" value="KAL1256943.1"/>
    <property type="molecule type" value="Genomic_DNA"/>
</dbReference>
<keyword evidence="2" id="KW-1185">Reference proteome</keyword>
<evidence type="ECO:0000313" key="2">
    <source>
        <dbReference type="Proteomes" id="UP001558613"/>
    </source>
</evidence>
<name>A0ABR3LVM8_9TELE</name>
<comment type="caution">
    <text evidence="1">The sequence shown here is derived from an EMBL/GenBank/DDBJ whole genome shotgun (WGS) entry which is preliminary data.</text>
</comment>
<reference evidence="1 2" key="1">
    <citation type="submission" date="2023-09" db="EMBL/GenBank/DDBJ databases">
        <authorList>
            <person name="Wang M."/>
        </authorList>
    </citation>
    <scope>NUCLEOTIDE SEQUENCE [LARGE SCALE GENOMIC DNA]</scope>
    <source>
        <strain evidence="1">GT-2023</strain>
        <tissue evidence="1">Liver</tissue>
    </source>
</reference>
<proteinExistence type="predicted"/>
<evidence type="ECO:0000313" key="1">
    <source>
        <dbReference type="EMBL" id="KAL1256943.1"/>
    </source>
</evidence>
<sequence>MIQSGIFNFSARSHILYMCVWTATVNECCPERARTRHVVCPVLIETNNSDAGAVDYIGINLVVIIAAQSVLRSRRVLPLMPTEDLSAAAEMLDRGATRGSLEHLPNVMSLLERQRNAENNRLLDRLSQ</sequence>
<organism evidence="1 2">
    <name type="scientific">Cirrhinus molitorella</name>
    <name type="common">mud carp</name>
    <dbReference type="NCBI Taxonomy" id="172907"/>
    <lineage>
        <taxon>Eukaryota</taxon>
        <taxon>Metazoa</taxon>
        <taxon>Chordata</taxon>
        <taxon>Craniata</taxon>
        <taxon>Vertebrata</taxon>
        <taxon>Euteleostomi</taxon>
        <taxon>Actinopterygii</taxon>
        <taxon>Neopterygii</taxon>
        <taxon>Teleostei</taxon>
        <taxon>Ostariophysi</taxon>
        <taxon>Cypriniformes</taxon>
        <taxon>Cyprinidae</taxon>
        <taxon>Labeoninae</taxon>
        <taxon>Labeonini</taxon>
        <taxon>Cirrhinus</taxon>
    </lineage>
</organism>
<accession>A0ABR3LVM8</accession>